<dbReference type="InterPro" id="IPR042115">
    <property type="entry name" value="PriA_3primeBD_sf"/>
</dbReference>
<dbReference type="EMBL" id="CAEZTU010000012">
    <property type="protein sequence ID" value="CAB4574218.1"/>
    <property type="molecule type" value="Genomic_DNA"/>
</dbReference>
<accession>A0A6J6EMN8</accession>
<evidence type="ECO:0000259" key="4">
    <source>
        <dbReference type="PROSITE" id="PS51192"/>
    </source>
</evidence>
<protein>
    <submittedName>
        <fullName evidence="5">Unannotated protein</fullName>
    </submittedName>
</protein>
<organism evidence="5">
    <name type="scientific">freshwater metagenome</name>
    <dbReference type="NCBI Taxonomy" id="449393"/>
    <lineage>
        <taxon>unclassified sequences</taxon>
        <taxon>metagenomes</taxon>
        <taxon>ecological metagenomes</taxon>
    </lineage>
</organism>
<dbReference type="InterPro" id="IPR041222">
    <property type="entry name" value="PriA_3primeBD"/>
</dbReference>
<dbReference type="Gene3D" id="3.40.50.300">
    <property type="entry name" value="P-loop containing nucleotide triphosphate hydrolases"/>
    <property type="match status" value="1"/>
</dbReference>
<feature type="domain" description="Helicase ATP-binding" evidence="4">
    <location>
        <begin position="150"/>
        <end position="260"/>
    </location>
</feature>
<sequence length="621" mass="69982">MSRHLNVAKVVLDNPLPHLDRAFDYEIPEEMDDICHPGVKVKVKFSNRNMEAWVVERTGLTKHHKKLSQIEKVISHYPVLLPGILELSQVVADKFLGNLTDVLRFAVPPRQAKIEKAHNKPSCIQRIDATTVIPKFSSLTVPPCIEYRDQILISIKDKIARKKQSLIIFPNINLVEDFHNFLKSSSPDLRVQILSAEQEPGVRYKSFLEILSGEVDIVIGTRNAVFAPLRNLGLILIWDDADENYFSQQSPYWNARDVALIRSQIDSSDFVAIGHSESIAINQLVKEGSITRTVFENYKSSDFWPRIFTLDNSSSDPLERSKRIPNKAWEIIKQGLQNGNVLIQVPRLGYSSNIQCLSCRESARCTSCAGPLLTKQKSSAPECKWCGKIASSWRCRFCNAREFRTSVVGQTKTVEELGKSFPGVEIVTSGGRSILREIDQQNAIVVATPGAEPKTKSGYSAAILLDAYLLLGVPSLAAAEEALRKWLKTLSLVRPESNKGQVFITSESNNRVVQALIKHDPNWLIENERKLREETKLHPYLTTISLKGDLIEINQLLEKYKNDASLSVIGPRLFEKEELAQIVIGSRQPENMLRDIRSEILKFSAARTKPVRAHINAYDIE</sequence>
<dbReference type="PROSITE" id="PS51192">
    <property type="entry name" value="HELICASE_ATP_BIND_1"/>
    <property type="match status" value="1"/>
</dbReference>
<dbReference type="PANTHER" id="PTHR30580">
    <property type="entry name" value="PRIMOSOMAL PROTEIN N"/>
    <property type="match status" value="1"/>
</dbReference>
<keyword evidence="2" id="KW-0067">ATP-binding</keyword>
<dbReference type="Pfam" id="PF17764">
    <property type="entry name" value="PriA_3primeBD"/>
    <property type="match status" value="1"/>
</dbReference>
<dbReference type="GO" id="GO:0006310">
    <property type="term" value="P:DNA recombination"/>
    <property type="evidence" value="ECO:0007669"/>
    <property type="project" value="TreeGrafter"/>
</dbReference>
<dbReference type="GO" id="GO:0043138">
    <property type="term" value="F:3'-5' DNA helicase activity"/>
    <property type="evidence" value="ECO:0007669"/>
    <property type="project" value="TreeGrafter"/>
</dbReference>
<keyword evidence="1" id="KW-0547">Nucleotide-binding</keyword>
<dbReference type="InterPro" id="IPR014001">
    <property type="entry name" value="Helicase_ATP-bd"/>
</dbReference>
<proteinExistence type="predicted"/>
<name>A0A6J6EMN8_9ZZZZ</name>
<dbReference type="GO" id="GO:0006302">
    <property type="term" value="P:double-strand break repair"/>
    <property type="evidence" value="ECO:0007669"/>
    <property type="project" value="TreeGrafter"/>
</dbReference>
<evidence type="ECO:0000256" key="1">
    <source>
        <dbReference type="ARBA" id="ARBA00022741"/>
    </source>
</evidence>
<gene>
    <name evidence="5" type="ORF">UFOPK1740_00457</name>
</gene>
<evidence type="ECO:0000256" key="3">
    <source>
        <dbReference type="ARBA" id="ARBA00023125"/>
    </source>
</evidence>
<reference evidence="5" key="1">
    <citation type="submission" date="2020-05" db="EMBL/GenBank/DDBJ databases">
        <authorList>
            <person name="Chiriac C."/>
            <person name="Salcher M."/>
            <person name="Ghai R."/>
            <person name="Kavagutti S V."/>
        </authorList>
    </citation>
    <scope>NUCLEOTIDE SEQUENCE</scope>
</reference>
<evidence type="ECO:0000256" key="2">
    <source>
        <dbReference type="ARBA" id="ARBA00022840"/>
    </source>
</evidence>
<dbReference type="GO" id="GO:0005524">
    <property type="term" value="F:ATP binding"/>
    <property type="evidence" value="ECO:0007669"/>
    <property type="project" value="UniProtKB-KW"/>
</dbReference>
<dbReference type="GO" id="GO:0006270">
    <property type="term" value="P:DNA replication initiation"/>
    <property type="evidence" value="ECO:0007669"/>
    <property type="project" value="TreeGrafter"/>
</dbReference>
<evidence type="ECO:0000313" key="5">
    <source>
        <dbReference type="EMBL" id="CAB4574218.1"/>
    </source>
</evidence>
<dbReference type="SUPFAM" id="SSF52540">
    <property type="entry name" value="P-loop containing nucleoside triphosphate hydrolases"/>
    <property type="match status" value="1"/>
</dbReference>
<dbReference type="AlphaFoldDB" id="A0A6J6EMN8"/>
<dbReference type="PANTHER" id="PTHR30580:SF0">
    <property type="entry name" value="PRIMOSOMAL PROTEIN N"/>
    <property type="match status" value="1"/>
</dbReference>
<keyword evidence="3" id="KW-0238">DNA-binding</keyword>
<dbReference type="InterPro" id="IPR027417">
    <property type="entry name" value="P-loop_NTPase"/>
</dbReference>
<dbReference type="GO" id="GO:0003677">
    <property type="term" value="F:DNA binding"/>
    <property type="evidence" value="ECO:0007669"/>
    <property type="project" value="UniProtKB-KW"/>
</dbReference>
<dbReference type="Gene3D" id="3.40.1440.60">
    <property type="entry name" value="PriA, 3(prime) DNA-binding domain"/>
    <property type="match status" value="1"/>
</dbReference>